<dbReference type="AlphaFoldDB" id="Q5JEH6"/>
<dbReference type="KEGG" id="tko:TK0079"/>
<dbReference type="EnsemblBacteria" id="BAD84268">
    <property type="protein sequence ID" value="BAD84268"/>
    <property type="gene ID" value="TK0079"/>
</dbReference>
<feature type="transmembrane region" description="Helical" evidence="1">
    <location>
        <begin position="31"/>
        <end position="47"/>
    </location>
</feature>
<evidence type="ECO:0000313" key="3">
    <source>
        <dbReference type="Proteomes" id="UP000000536"/>
    </source>
</evidence>
<protein>
    <submittedName>
        <fullName evidence="2">Hypothetical membrane protein</fullName>
    </submittedName>
</protein>
<sequence length="130" mass="13984">MRKMGLLAIIFLVFIITFALATMWYSSGEAAFFITLGIVGLVFFWDLSSNGGQFLATPLIMIGDWLGIRLWTALFLFLTTLGGYVFGNWGKAIVFLVLALIILYALGLLGPIASGDLSAIKDAVQVGGGK</sequence>
<keyword evidence="1" id="KW-0812">Transmembrane</keyword>
<feature type="transmembrane region" description="Helical" evidence="1">
    <location>
        <begin position="68"/>
        <end position="86"/>
    </location>
</feature>
<dbReference type="PATRIC" id="fig|69014.16.peg.82"/>
<reference evidence="2 3" key="1">
    <citation type="journal article" date="2005" name="Genome Res.">
        <title>Complete genome sequence of the hyperthermophilic archaeon Thermococcus kodakaraensis KOD1 and comparison with Pyrococcus genomes.</title>
        <authorList>
            <person name="Fukui T."/>
            <person name="Atomi H."/>
            <person name="Kanai T."/>
            <person name="Matsumi R."/>
            <person name="Fujiwara S."/>
            <person name="Imanaka T."/>
        </authorList>
    </citation>
    <scope>NUCLEOTIDE SEQUENCE [LARGE SCALE GENOMIC DNA]</scope>
    <source>
        <strain evidence="3">ATCC BAA-918 / JCM 12380 / KOD1</strain>
    </source>
</reference>
<dbReference type="Proteomes" id="UP000000536">
    <property type="component" value="Chromosome"/>
</dbReference>
<name>Q5JEH6_THEKO</name>
<organism evidence="2 3">
    <name type="scientific">Thermococcus kodakarensis (strain ATCC BAA-918 / JCM 12380 / KOD1)</name>
    <name type="common">Pyrococcus kodakaraensis (strain KOD1)</name>
    <dbReference type="NCBI Taxonomy" id="69014"/>
    <lineage>
        <taxon>Archaea</taxon>
        <taxon>Methanobacteriati</taxon>
        <taxon>Methanobacteriota</taxon>
        <taxon>Thermococci</taxon>
        <taxon>Thermococcales</taxon>
        <taxon>Thermococcaceae</taxon>
        <taxon>Thermococcus</taxon>
    </lineage>
</organism>
<feature type="transmembrane region" description="Helical" evidence="1">
    <location>
        <begin position="92"/>
        <end position="113"/>
    </location>
</feature>
<dbReference type="HOGENOM" id="CLU_1933363_0_0_2"/>
<keyword evidence="1" id="KW-1133">Transmembrane helix</keyword>
<dbReference type="STRING" id="69014.TK0079"/>
<dbReference type="EMBL" id="AP006878">
    <property type="protein sequence ID" value="BAD84268.1"/>
    <property type="molecule type" value="Genomic_DNA"/>
</dbReference>
<evidence type="ECO:0000256" key="1">
    <source>
        <dbReference type="SAM" id="Phobius"/>
    </source>
</evidence>
<dbReference type="InParanoid" id="Q5JEH6"/>
<gene>
    <name evidence="2" type="ordered locus">TK0079</name>
</gene>
<accession>Q5JEH6</accession>
<evidence type="ECO:0000313" key="2">
    <source>
        <dbReference type="EMBL" id="BAD84268.1"/>
    </source>
</evidence>
<proteinExistence type="predicted"/>
<keyword evidence="1" id="KW-0472">Membrane</keyword>
<keyword evidence="3" id="KW-1185">Reference proteome</keyword>